<dbReference type="NCBIfam" id="TIGR00044">
    <property type="entry name" value="YggS family pyridoxal phosphate-dependent enzyme"/>
    <property type="match status" value="1"/>
</dbReference>
<dbReference type="Proteomes" id="UP000004221">
    <property type="component" value="Unassembled WGS sequence"/>
</dbReference>
<dbReference type="FunFam" id="3.20.20.10:FF:000018">
    <property type="entry name" value="Pyridoxal phosphate homeostasis protein"/>
    <property type="match status" value="1"/>
</dbReference>
<evidence type="ECO:0000256" key="3">
    <source>
        <dbReference type="PIRSR" id="PIRSR004848-1"/>
    </source>
</evidence>
<feature type="domain" description="Alanine racemase N-terminal" evidence="5">
    <location>
        <begin position="18"/>
        <end position="230"/>
    </location>
</feature>
<evidence type="ECO:0000256" key="1">
    <source>
        <dbReference type="ARBA" id="ARBA00022898"/>
    </source>
</evidence>
<dbReference type="CDD" id="cd00635">
    <property type="entry name" value="PLPDE_III_YBL036c_like"/>
    <property type="match status" value="1"/>
</dbReference>
<evidence type="ECO:0000256" key="4">
    <source>
        <dbReference type="RuleBase" id="RU004514"/>
    </source>
</evidence>
<dbReference type="PANTHER" id="PTHR10146:SF14">
    <property type="entry name" value="PYRIDOXAL PHOSPHATE HOMEOSTASIS PROTEIN"/>
    <property type="match status" value="1"/>
</dbReference>
<dbReference type="PANTHER" id="PTHR10146">
    <property type="entry name" value="PROLINE SYNTHETASE CO-TRANSCRIBED BACTERIAL HOMOLOG PROTEIN"/>
    <property type="match status" value="1"/>
</dbReference>
<dbReference type="EMBL" id="CAGS01000172">
    <property type="protein sequence ID" value="CCF83662.1"/>
    <property type="molecule type" value="Genomic_DNA"/>
</dbReference>
<comment type="similarity">
    <text evidence="2 4">Belongs to the pyridoxal phosphate-binding protein YggS/PROSC family.</text>
</comment>
<keyword evidence="1 2" id="KW-0663">Pyridoxal phosphate</keyword>
<dbReference type="InterPro" id="IPR001608">
    <property type="entry name" value="Ala_racemase_N"/>
</dbReference>
<feature type="modified residue" description="N6-(pyridoxal phosphate)lysine" evidence="2 3">
    <location>
        <position position="40"/>
    </location>
</feature>
<keyword evidence="7" id="KW-1185">Reference proteome</keyword>
<dbReference type="Pfam" id="PF01168">
    <property type="entry name" value="Ala_racemase_N"/>
    <property type="match status" value="1"/>
</dbReference>
<gene>
    <name evidence="6" type="ORF">NITHO_2530003</name>
</gene>
<sequence length="230" mass="25656">MEHPMADIERNVRETRERISRAAELAGRNPNEITLVAVTKTVERPEVDHAYALGLRHFGENRVQAAQAKYAVPLPADAVLHLIGHLQTNKAQAAVRLFHMIESVDRRSLIDALQRRAEIAQRSIDILIQVNIAGEIQKSGCPPDEAAALVAHALEQPHLRLRGLMTIAPLVNNAEDTRPVFQGLRILRDRLWEEFPTADLQHLSMGMTNDFEIAIQEGATIVRIGRALFG</sequence>
<comment type="caution">
    <text evidence="6">The sequence shown here is derived from an EMBL/GenBank/DDBJ whole genome shotgun (WGS) entry which is preliminary data.</text>
</comment>
<dbReference type="SUPFAM" id="SSF51419">
    <property type="entry name" value="PLP-binding barrel"/>
    <property type="match status" value="1"/>
</dbReference>
<name>I4EG50_9BACT</name>
<accession>I4EG50</accession>
<dbReference type="InterPro" id="IPR011078">
    <property type="entry name" value="PyrdxlP_homeostasis"/>
</dbReference>
<evidence type="ECO:0000256" key="2">
    <source>
        <dbReference type="HAMAP-Rule" id="MF_02087"/>
    </source>
</evidence>
<dbReference type="HAMAP" id="MF_02087">
    <property type="entry name" value="PLP_homeostasis"/>
    <property type="match status" value="1"/>
</dbReference>
<organism evidence="6 7">
    <name type="scientific">Nitrolancea hollandica Lb</name>
    <dbReference type="NCBI Taxonomy" id="1129897"/>
    <lineage>
        <taxon>Bacteria</taxon>
        <taxon>Pseudomonadati</taxon>
        <taxon>Thermomicrobiota</taxon>
        <taxon>Thermomicrobia</taxon>
        <taxon>Sphaerobacterales</taxon>
        <taxon>Sphaerobacterineae</taxon>
        <taxon>Sphaerobacteraceae</taxon>
        <taxon>Nitrolancea</taxon>
    </lineage>
</organism>
<proteinExistence type="inferred from homology"/>
<dbReference type="GO" id="GO:0030170">
    <property type="term" value="F:pyridoxal phosphate binding"/>
    <property type="evidence" value="ECO:0007669"/>
    <property type="project" value="UniProtKB-UniRule"/>
</dbReference>
<protein>
    <recommendedName>
        <fullName evidence="2">Pyridoxal phosphate homeostasis protein</fullName>
        <shortName evidence="2">PLP homeostasis protein</shortName>
    </recommendedName>
</protein>
<dbReference type="AlphaFoldDB" id="I4EG50"/>
<evidence type="ECO:0000313" key="7">
    <source>
        <dbReference type="Proteomes" id="UP000004221"/>
    </source>
</evidence>
<evidence type="ECO:0000259" key="5">
    <source>
        <dbReference type="Pfam" id="PF01168"/>
    </source>
</evidence>
<reference evidence="6 7" key="1">
    <citation type="journal article" date="2012" name="ISME J.">
        <title>Nitrification expanded: discovery, physiology and genomics of a nitrite-oxidizing bacterium from the phylum Chloroflexi.</title>
        <authorList>
            <person name="Sorokin D.Y."/>
            <person name="Lucker S."/>
            <person name="Vejmelkova D."/>
            <person name="Kostrikina N.A."/>
            <person name="Kleerebezem R."/>
            <person name="Rijpstra W.I."/>
            <person name="Damste J.S."/>
            <person name="Le Paslier D."/>
            <person name="Muyzer G."/>
            <person name="Wagner M."/>
            <person name="van Loosdrecht M.C."/>
            <person name="Daims H."/>
        </authorList>
    </citation>
    <scope>NUCLEOTIDE SEQUENCE [LARGE SCALE GENOMIC DNA]</scope>
    <source>
        <strain evidence="7">none</strain>
    </source>
</reference>
<comment type="function">
    <text evidence="2">Pyridoxal 5'-phosphate (PLP)-binding protein, which is involved in PLP homeostasis.</text>
</comment>
<evidence type="ECO:0000313" key="6">
    <source>
        <dbReference type="EMBL" id="CCF83662.1"/>
    </source>
</evidence>
<comment type="cofactor">
    <cofactor evidence="3">
        <name>pyridoxal 5'-phosphate</name>
        <dbReference type="ChEBI" id="CHEBI:597326"/>
    </cofactor>
</comment>
<dbReference type="PIRSF" id="PIRSF004848">
    <property type="entry name" value="YBL036c_PLPDEIII"/>
    <property type="match status" value="1"/>
</dbReference>
<dbReference type="Gene3D" id="3.20.20.10">
    <property type="entry name" value="Alanine racemase"/>
    <property type="match status" value="1"/>
</dbReference>
<dbReference type="InterPro" id="IPR029066">
    <property type="entry name" value="PLP-binding_barrel"/>
</dbReference>